<dbReference type="AlphaFoldDB" id="A0A1X2I6I7"/>
<dbReference type="Proteomes" id="UP000193560">
    <property type="component" value="Unassembled WGS sequence"/>
</dbReference>
<accession>A0A1X2I6I7</accession>
<protein>
    <submittedName>
        <fullName evidence="1">Uncharacterized protein</fullName>
    </submittedName>
</protein>
<proteinExistence type="predicted"/>
<name>A0A1X2I6I7_9FUNG</name>
<keyword evidence="2" id="KW-1185">Reference proteome</keyword>
<dbReference type="EMBL" id="MCGE01000027">
    <property type="protein sequence ID" value="ORZ09500.1"/>
    <property type="molecule type" value="Genomic_DNA"/>
</dbReference>
<evidence type="ECO:0000313" key="1">
    <source>
        <dbReference type="EMBL" id="ORZ09500.1"/>
    </source>
</evidence>
<evidence type="ECO:0000313" key="2">
    <source>
        <dbReference type="Proteomes" id="UP000193560"/>
    </source>
</evidence>
<reference evidence="1 2" key="1">
    <citation type="submission" date="2016-07" db="EMBL/GenBank/DDBJ databases">
        <title>Pervasive Adenine N6-methylation of Active Genes in Fungi.</title>
        <authorList>
            <consortium name="DOE Joint Genome Institute"/>
            <person name="Mondo S.J."/>
            <person name="Dannebaum R.O."/>
            <person name="Kuo R.C."/>
            <person name="Labutti K."/>
            <person name="Haridas S."/>
            <person name="Kuo A."/>
            <person name="Salamov A."/>
            <person name="Ahrendt S.R."/>
            <person name="Lipzen A."/>
            <person name="Sullivan W."/>
            <person name="Andreopoulos W.B."/>
            <person name="Clum A."/>
            <person name="Lindquist E."/>
            <person name="Daum C."/>
            <person name="Ramamoorthy G.K."/>
            <person name="Gryganskyi A."/>
            <person name="Culley D."/>
            <person name="Magnuson J.K."/>
            <person name="James T.Y."/>
            <person name="O'Malley M.A."/>
            <person name="Stajich J.E."/>
            <person name="Spatafora J.W."/>
            <person name="Visel A."/>
            <person name="Grigoriev I.V."/>
        </authorList>
    </citation>
    <scope>NUCLEOTIDE SEQUENCE [LARGE SCALE GENOMIC DNA]</scope>
    <source>
        <strain evidence="1 2">NRRL 1336</strain>
    </source>
</reference>
<comment type="caution">
    <text evidence="1">The sequence shown here is derived from an EMBL/GenBank/DDBJ whole genome shotgun (WGS) entry which is preliminary data.</text>
</comment>
<sequence length="196" mass="22458">MTSDMVYRFQITKLYPQNIHSLSSKHDFQLAIFAAQDTTMTGCTWIDIFQYMILMEGLNLRNSAHYMYGTFPLTRFSSTMDTLLSVVIVHALFDKNRKLDIQASDHIHTSLSKKNGKLSTTKARPREGIKDVLCKVVTQRIQSLLNVLSFSYGLGDAIYRTILADVWVFMAKNRNMSRLDQSTRMTSISTLMTHKT</sequence>
<organism evidence="1 2">
    <name type="scientific">Absidia repens</name>
    <dbReference type="NCBI Taxonomy" id="90262"/>
    <lineage>
        <taxon>Eukaryota</taxon>
        <taxon>Fungi</taxon>
        <taxon>Fungi incertae sedis</taxon>
        <taxon>Mucoromycota</taxon>
        <taxon>Mucoromycotina</taxon>
        <taxon>Mucoromycetes</taxon>
        <taxon>Mucorales</taxon>
        <taxon>Cunninghamellaceae</taxon>
        <taxon>Absidia</taxon>
    </lineage>
</organism>
<gene>
    <name evidence="1" type="ORF">BCR42DRAFT_396166</name>
</gene>